<gene>
    <name evidence="3" type="ORF">HDK90DRAFT_469578</name>
</gene>
<dbReference type="Proteomes" id="UP001492380">
    <property type="component" value="Unassembled WGS sequence"/>
</dbReference>
<feature type="region of interest" description="Disordered" evidence="1">
    <location>
        <begin position="85"/>
        <end position="104"/>
    </location>
</feature>
<proteinExistence type="predicted"/>
<comment type="caution">
    <text evidence="3">The sequence shown here is derived from an EMBL/GenBank/DDBJ whole genome shotgun (WGS) entry which is preliminary data.</text>
</comment>
<evidence type="ECO:0000313" key="4">
    <source>
        <dbReference type="Proteomes" id="UP001492380"/>
    </source>
</evidence>
<keyword evidence="2" id="KW-0812">Transmembrane</keyword>
<name>A0ABR1YED4_9PEZI</name>
<reference evidence="3 4" key="1">
    <citation type="submission" date="2024-04" db="EMBL/GenBank/DDBJ databases">
        <title>Phyllosticta paracitricarpa is synonymous to the EU quarantine fungus P. citricarpa based on phylogenomic analyses.</title>
        <authorList>
            <consortium name="Lawrence Berkeley National Laboratory"/>
            <person name="Van Ingen-Buijs V.A."/>
            <person name="Van Westerhoven A.C."/>
            <person name="Haridas S."/>
            <person name="Skiadas P."/>
            <person name="Martin F."/>
            <person name="Groenewald J.Z."/>
            <person name="Crous P.W."/>
            <person name="Seidl M.F."/>
        </authorList>
    </citation>
    <scope>NUCLEOTIDE SEQUENCE [LARGE SCALE GENOMIC DNA]</scope>
    <source>
        <strain evidence="3 4">CBS 123374</strain>
    </source>
</reference>
<keyword evidence="2" id="KW-1133">Transmembrane helix</keyword>
<organism evidence="3 4">
    <name type="scientific">Phyllosticta capitalensis</name>
    <dbReference type="NCBI Taxonomy" id="121624"/>
    <lineage>
        <taxon>Eukaryota</taxon>
        <taxon>Fungi</taxon>
        <taxon>Dikarya</taxon>
        <taxon>Ascomycota</taxon>
        <taxon>Pezizomycotina</taxon>
        <taxon>Dothideomycetes</taxon>
        <taxon>Dothideomycetes incertae sedis</taxon>
        <taxon>Botryosphaeriales</taxon>
        <taxon>Phyllostictaceae</taxon>
        <taxon>Phyllosticta</taxon>
    </lineage>
</organism>
<evidence type="ECO:0000256" key="2">
    <source>
        <dbReference type="SAM" id="Phobius"/>
    </source>
</evidence>
<sequence length="104" mass="11003">MPTTTTVVSIIAGVVAALSAYIYFFGIPPAIRRELEERALKTMGENKASYLVKDQISKMPASDQEDVKNIRDGVGNLAGGSLNNPLGKMAGDAGDDITSPFTGR</sequence>
<evidence type="ECO:0000256" key="1">
    <source>
        <dbReference type="SAM" id="MobiDB-lite"/>
    </source>
</evidence>
<feature type="transmembrane region" description="Helical" evidence="2">
    <location>
        <begin position="6"/>
        <end position="25"/>
    </location>
</feature>
<dbReference type="EMBL" id="JBBWRZ010000011">
    <property type="protein sequence ID" value="KAK8225876.1"/>
    <property type="molecule type" value="Genomic_DNA"/>
</dbReference>
<protein>
    <submittedName>
        <fullName evidence="3">Uncharacterized protein</fullName>
    </submittedName>
</protein>
<accession>A0ABR1YED4</accession>
<keyword evidence="2" id="KW-0472">Membrane</keyword>
<keyword evidence="4" id="KW-1185">Reference proteome</keyword>
<evidence type="ECO:0000313" key="3">
    <source>
        <dbReference type="EMBL" id="KAK8225876.1"/>
    </source>
</evidence>